<evidence type="ECO:0000256" key="1">
    <source>
        <dbReference type="SAM" id="Phobius"/>
    </source>
</evidence>
<dbReference type="Proteomes" id="UP001292252">
    <property type="component" value="Unassembled WGS sequence"/>
</dbReference>
<protein>
    <submittedName>
        <fullName evidence="2">Uncharacterized protein</fullName>
    </submittedName>
</protein>
<sequence length="53" mass="5666">MIIINILLGIIGAIVLLAFVIHPGVPDKRVPLQNKLAVILPLIVIAGLISLYI</sequence>
<gene>
    <name evidence="2" type="ORF">U2F49_21405</name>
</gene>
<keyword evidence="1" id="KW-0472">Membrane</keyword>
<reference evidence="2" key="1">
    <citation type="submission" date="2023-12" db="EMBL/GenBank/DDBJ databases">
        <title>Genome sequence of Bacillus thuringiensis strain SS10.</title>
        <authorList>
            <person name="Rouis S."/>
        </authorList>
    </citation>
    <scope>NUCLEOTIDE SEQUENCE</scope>
    <source>
        <strain evidence="2">SS10</strain>
    </source>
</reference>
<name>A0AAW9JR44_BACTU</name>
<comment type="caution">
    <text evidence="2">The sequence shown here is derived from an EMBL/GenBank/DDBJ whole genome shotgun (WGS) entry which is preliminary data.</text>
</comment>
<dbReference type="AlphaFoldDB" id="A0AAW9JR44"/>
<feature type="transmembrane region" description="Helical" evidence="1">
    <location>
        <begin position="36"/>
        <end position="52"/>
    </location>
</feature>
<dbReference type="EMBL" id="JAXOTW010000014">
    <property type="protein sequence ID" value="MDZ5478802.1"/>
    <property type="molecule type" value="Genomic_DNA"/>
</dbReference>
<evidence type="ECO:0000313" key="2">
    <source>
        <dbReference type="EMBL" id="MDZ5478802.1"/>
    </source>
</evidence>
<organism evidence="2 3">
    <name type="scientific">Bacillus thuringiensis</name>
    <dbReference type="NCBI Taxonomy" id="1428"/>
    <lineage>
        <taxon>Bacteria</taxon>
        <taxon>Bacillati</taxon>
        <taxon>Bacillota</taxon>
        <taxon>Bacilli</taxon>
        <taxon>Bacillales</taxon>
        <taxon>Bacillaceae</taxon>
        <taxon>Bacillus</taxon>
        <taxon>Bacillus cereus group</taxon>
    </lineage>
</organism>
<keyword evidence="1" id="KW-0812">Transmembrane</keyword>
<keyword evidence="1" id="KW-1133">Transmembrane helix</keyword>
<dbReference type="GeneID" id="67471022"/>
<evidence type="ECO:0000313" key="3">
    <source>
        <dbReference type="Proteomes" id="UP001292252"/>
    </source>
</evidence>
<proteinExistence type="predicted"/>
<accession>A0AAW9JR44</accession>
<feature type="transmembrane region" description="Helical" evidence="1">
    <location>
        <begin position="6"/>
        <end position="24"/>
    </location>
</feature>
<dbReference type="RefSeq" id="WP_000583951.1">
    <property type="nucleotide sequence ID" value="NZ_CABLCE010000001.1"/>
</dbReference>